<sequence>VDYLHRAAGHPVKKTWLAAIKAGAYTTWPGLTYELVSKHLSDIEETAMGHLHKRRQGIRSTKPTTPLAKNNTTNDLKPELEFQFLINKDRTQRVGCHLVGMEELNGMISTDQTGRFPVKSLKGKSYIMVLYNYDSNSILATSMKSRTAPDLVAAYNELHQQLLDGGPNDHRLNPAERAIQTFKNHLIAILHGTDKHFLAWLWCQILQQVVITLNMSRRLRINPKLSAYEQIFGVLDYNRTPLAPIGTKLVVHLRTTQNGRSTFGDHGVIGWTIGWIIYRIECLRNSQRG</sequence>
<feature type="region of interest" description="Disordered" evidence="1">
    <location>
        <begin position="51"/>
        <end position="73"/>
    </location>
</feature>
<evidence type="ECO:0000313" key="3">
    <source>
        <dbReference type="Proteomes" id="UP000095751"/>
    </source>
</evidence>
<feature type="non-terminal residue" evidence="2">
    <location>
        <position position="1"/>
    </location>
</feature>
<keyword evidence="3" id="KW-1185">Reference proteome</keyword>
<dbReference type="KEGG" id="fcy:FRACYDRAFT_195892"/>
<dbReference type="AlphaFoldDB" id="A0A1E7ET82"/>
<dbReference type="OrthoDB" id="46155at2759"/>
<dbReference type="Proteomes" id="UP000095751">
    <property type="component" value="Unassembled WGS sequence"/>
</dbReference>
<proteinExistence type="predicted"/>
<dbReference type="InterPro" id="IPR012337">
    <property type="entry name" value="RNaseH-like_sf"/>
</dbReference>
<gene>
    <name evidence="2" type="ORF">FRACYDRAFT_195892</name>
</gene>
<dbReference type="SUPFAM" id="SSF53098">
    <property type="entry name" value="Ribonuclease H-like"/>
    <property type="match status" value="1"/>
</dbReference>
<dbReference type="EMBL" id="KV784378">
    <property type="protein sequence ID" value="OEU09045.1"/>
    <property type="molecule type" value="Genomic_DNA"/>
</dbReference>
<evidence type="ECO:0000256" key="1">
    <source>
        <dbReference type="SAM" id="MobiDB-lite"/>
    </source>
</evidence>
<organism evidence="2 3">
    <name type="scientific">Fragilariopsis cylindrus CCMP1102</name>
    <dbReference type="NCBI Taxonomy" id="635003"/>
    <lineage>
        <taxon>Eukaryota</taxon>
        <taxon>Sar</taxon>
        <taxon>Stramenopiles</taxon>
        <taxon>Ochrophyta</taxon>
        <taxon>Bacillariophyta</taxon>
        <taxon>Bacillariophyceae</taxon>
        <taxon>Bacillariophycidae</taxon>
        <taxon>Bacillariales</taxon>
        <taxon>Bacillariaceae</taxon>
        <taxon>Fragilariopsis</taxon>
    </lineage>
</organism>
<dbReference type="InParanoid" id="A0A1E7ET82"/>
<evidence type="ECO:0000313" key="2">
    <source>
        <dbReference type="EMBL" id="OEU09045.1"/>
    </source>
</evidence>
<reference evidence="2 3" key="1">
    <citation type="submission" date="2016-09" db="EMBL/GenBank/DDBJ databases">
        <title>Extensive genetic diversity and differential bi-allelic expression allows diatom success in the polar Southern Ocean.</title>
        <authorList>
            <consortium name="DOE Joint Genome Institute"/>
            <person name="Mock T."/>
            <person name="Otillar R.P."/>
            <person name="Strauss J."/>
            <person name="Dupont C."/>
            <person name="Frickenhaus S."/>
            <person name="Maumus F."/>
            <person name="Mcmullan M."/>
            <person name="Sanges R."/>
            <person name="Schmutz J."/>
            <person name="Toseland A."/>
            <person name="Valas R."/>
            <person name="Veluchamy A."/>
            <person name="Ward B.J."/>
            <person name="Allen A."/>
            <person name="Barry K."/>
            <person name="Falciatore A."/>
            <person name="Ferrante M."/>
            <person name="Fortunato A.E."/>
            <person name="Gloeckner G."/>
            <person name="Gruber A."/>
            <person name="Hipkin R."/>
            <person name="Janech M."/>
            <person name="Kroth P."/>
            <person name="Leese F."/>
            <person name="Lindquist E."/>
            <person name="Lyon B.R."/>
            <person name="Martin J."/>
            <person name="Mayer C."/>
            <person name="Parker M."/>
            <person name="Quesneville H."/>
            <person name="Raymond J."/>
            <person name="Uhlig C."/>
            <person name="Valentin K.U."/>
            <person name="Worden A.Z."/>
            <person name="Armbrust E.V."/>
            <person name="Bowler C."/>
            <person name="Green B."/>
            <person name="Moulton V."/>
            <person name="Van Oosterhout C."/>
            <person name="Grigoriev I."/>
        </authorList>
    </citation>
    <scope>NUCLEOTIDE SEQUENCE [LARGE SCALE GENOMIC DNA]</scope>
    <source>
        <strain evidence="2 3">CCMP1102</strain>
    </source>
</reference>
<protein>
    <submittedName>
        <fullName evidence="2">Uncharacterized protein</fullName>
    </submittedName>
</protein>
<feature type="compositionally biased region" description="Polar residues" evidence="1">
    <location>
        <begin position="58"/>
        <end position="73"/>
    </location>
</feature>
<name>A0A1E7ET82_9STRA</name>
<accession>A0A1E7ET82</accession>